<gene>
    <name evidence="2" type="ORF">PCASD_20478</name>
</gene>
<name>A0A2N5SJT9_9BASI</name>
<dbReference type="Proteomes" id="UP000235392">
    <property type="component" value="Unassembled WGS sequence"/>
</dbReference>
<comment type="caution">
    <text evidence="2">The sequence shown here is derived from an EMBL/GenBank/DDBJ whole genome shotgun (WGS) entry which is preliminary data.</text>
</comment>
<feature type="region of interest" description="Disordered" evidence="1">
    <location>
        <begin position="334"/>
        <end position="368"/>
    </location>
</feature>
<dbReference type="EMBL" id="PGCI01000851">
    <property type="protein sequence ID" value="PLW13474.1"/>
    <property type="molecule type" value="Genomic_DNA"/>
</dbReference>
<proteinExistence type="predicted"/>
<sequence length="431" mass="46910">MAPLPSPGNTTKNPPTRKPRRTSEQIRLDSQLAAAKKLEKALQKSAAARKKEAEKTARDLVKAAEASASTTRFVWSKAASLEHLGYFKMLKDEHNKVMKQPGFTPFSKFFLANIDRKNAFPLHVAIENNALLRRYWALMNTWRQVKDFTNWSGNAGLFAGLVQYGLSHALWVVLLDMHGDNAGATSVGHEELHGDMEALLGTVPPPDTTTEVLEAHDSKDDKLLPTVVFDLATRLYGPPTGRKRQRLTEAAQEAMLTPAEQALDESPPPEELQHLVPPTTTATSVPAIATATPAIADSTPAIANSTPAIATLTPSVATSTPAIAPSTPVALASQVNPTPLGSRPSAETASIPRRRGKIEEAPKKDDSSTSMLMLMHKSSKQAAAWQMEERKLSKARAEAKEQARQDQLAQAKSEAKLVRLQIQLDRDAMIH</sequence>
<evidence type="ECO:0000313" key="2">
    <source>
        <dbReference type="EMBL" id="PLW13474.1"/>
    </source>
</evidence>
<protein>
    <submittedName>
        <fullName evidence="2">Uncharacterized protein</fullName>
    </submittedName>
</protein>
<reference evidence="2 3" key="1">
    <citation type="submission" date="2017-11" db="EMBL/GenBank/DDBJ databases">
        <title>De novo assembly and phasing of dikaryotic genomes from two isolates of Puccinia coronata f. sp. avenae, the causal agent of oat crown rust.</title>
        <authorList>
            <person name="Miller M.E."/>
            <person name="Zhang Y."/>
            <person name="Omidvar V."/>
            <person name="Sperschneider J."/>
            <person name="Schwessinger B."/>
            <person name="Raley C."/>
            <person name="Palmer J.M."/>
            <person name="Garnica D."/>
            <person name="Upadhyaya N."/>
            <person name="Rathjen J."/>
            <person name="Taylor J.M."/>
            <person name="Park R.F."/>
            <person name="Dodds P.N."/>
            <person name="Hirsch C.D."/>
            <person name="Kianian S.F."/>
            <person name="Figueroa M."/>
        </authorList>
    </citation>
    <scope>NUCLEOTIDE SEQUENCE [LARGE SCALE GENOMIC DNA]</scope>
    <source>
        <strain evidence="2">12SD80</strain>
    </source>
</reference>
<evidence type="ECO:0000313" key="3">
    <source>
        <dbReference type="Proteomes" id="UP000235392"/>
    </source>
</evidence>
<feature type="compositionally biased region" description="Basic and acidic residues" evidence="1">
    <location>
        <begin position="357"/>
        <end position="367"/>
    </location>
</feature>
<feature type="region of interest" description="Disordered" evidence="1">
    <location>
        <begin position="1"/>
        <end position="26"/>
    </location>
</feature>
<organism evidence="2 3">
    <name type="scientific">Puccinia coronata f. sp. avenae</name>
    <dbReference type="NCBI Taxonomy" id="200324"/>
    <lineage>
        <taxon>Eukaryota</taxon>
        <taxon>Fungi</taxon>
        <taxon>Dikarya</taxon>
        <taxon>Basidiomycota</taxon>
        <taxon>Pucciniomycotina</taxon>
        <taxon>Pucciniomycetes</taxon>
        <taxon>Pucciniales</taxon>
        <taxon>Pucciniaceae</taxon>
        <taxon>Puccinia</taxon>
    </lineage>
</organism>
<feature type="compositionally biased region" description="Basic and acidic residues" evidence="1">
    <location>
        <begin position="390"/>
        <end position="404"/>
    </location>
</feature>
<dbReference type="AlphaFoldDB" id="A0A2N5SJT9"/>
<evidence type="ECO:0000256" key="1">
    <source>
        <dbReference type="SAM" id="MobiDB-lite"/>
    </source>
</evidence>
<accession>A0A2N5SJT9</accession>
<feature type="region of interest" description="Disordered" evidence="1">
    <location>
        <begin position="390"/>
        <end position="412"/>
    </location>
</feature>